<evidence type="ECO:0000313" key="3">
    <source>
        <dbReference type="Proteomes" id="UP000257109"/>
    </source>
</evidence>
<protein>
    <submittedName>
        <fullName evidence="2">Uncharacterized protein</fullName>
    </submittedName>
</protein>
<feature type="compositionally biased region" description="Polar residues" evidence="1">
    <location>
        <begin position="1"/>
        <end position="16"/>
    </location>
</feature>
<sequence length="500" mass="56240">MQSVGSRMIPSQTIPNPTRGGVGMTRLRSAEAELRAKSVPLPFPNQIPKYAKFLKELCVHKRRKMKGAAKTGGVVSLLVQHEDTRVGIQRILPKKCPDPGIFVVPCIIGGRTFTDAMLDFGASVNMMPASIYKSLNLGDLESTGMEVQLANWSVVQPFGILEDVNELVFPADFYVLDMEDDVSEGGSALILGRPFLMTEKTKIDVHARTLSMEFGDTHIEFNIFEALKHPTEDHSTFSLDAIDGLVKEYFRLGTNIASLVSFVDKIDAINEFCIETVRADSEILPHMLPFSYFGDVIFDLIPYRIAESPRTSHYPEFHASNNNKPRVSIIVTLISTESDSRISFREDKRTESDSKGEKEVVSNFGHLDPLLNKVSQPAPPTQKYVSPQPQATELKPLLEHFKYAYLGDNQQFPIIIANNLHRDQEEKLLEVLKKHKKAFGWTLVDLPGINTSICMHKILLEEDARLVRQQQRRMNLTLLDIVKKGSYKTTCSRDHLSHFG</sequence>
<dbReference type="CDD" id="cd00303">
    <property type="entry name" value="retropepsin_like"/>
    <property type="match status" value="1"/>
</dbReference>
<dbReference type="Gene3D" id="2.40.70.10">
    <property type="entry name" value="Acid Proteases"/>
    <property type="match status" value="1"/>
</dbReference>
<dbReference type="AlphaFoldDB" id="A0A371HAZ1"/>
<dbReference type="InterPro" id="IPR021109">
    <property type="entry name" value="Peptidase_aspartic_dom_sf"/>
</dbReference>
<organism evidence="2 3">
    <name type="scientific">Mucuna pruriens</name>
    <name type="common">Velvet bean</name>
    <name type="synonym">Dolichos pruriens</name>
    <dbReference type="NCBI Taxonomy" id="157652"/>
    <lineage>
        <taxon>Eukaryota</taxon>
        <taxon>Viridiplantae</taxon>
        <taxon>Streptophyta</taxon>
        <taxon>Embryophyta</taxon>
        <taxon>Tracheophyta</taxon>
        <taxon>Spermatophyta</taxon>
        <taxon>Magnoliopsida</taxon>
        <taxon>eudicotyledons</taxon>
        <taxon>Gunneridae</taxon>
        <taxon>Pentapetalae</taxon>
        <taxon>rosids</taxon>
        <taxon>fabids</taxon>
        <taxon>Fabales</taxon>
        <taxon>Fabaceae</taxon>
        <taxon>Papilionoideae</taxon>
        <taxon>50 kb inversion clade</taxon>
        <taxon>NPAAA clade</taxon>
        <taxon>indigoferoid/millettioid clade</taxon>
        <taxon>Phaseoleae</taxon>
        <taxon>Mucuna</taxon>
    </lineage>
</organism>
<feature type="region of interest" description="Disordered" evidence="1">
    <location>
        <begin position="1"/>
        <end position="22"/>
    </location>
</feature>
<feature type="non-terminal residue" evidence="2">
    <location>
        <position position="1"/>
    </location>
</feature>
<dbReference type="PANTHER" id="PTHR33067">
    <property type="entry name" value="RNA-DIRECTED DNA POLYMERASE-RELATED"/>
    <property type="match status" value="1"/>
</dbReference>
<reference evidence="2" key="1">
    <citation type="submission" date="2018-05" db="EMBL/GenBank/DDBJ databases">
        <title>Draft genome of Mucuna pruriens seed.</title>
        <authorList>
            <person name="Nnadi N.E."/>
            <person name="Vos R."/>
            <person name="Hasami M.H."/>
            <person name="Devisetty U.K."/>
            <person name="Aguiy J.C."/>
        </authorList>
    </citation>
    <scope>NUCLEOTIDE SEQUENCE [LARGE SCALE GENOMIC DNA]</scope>
    <source>
        <strain evidence="2">JCA_2017</strain>
    </source>
</reference>
<comment type="caution">
    <text evidence="2">The sequence shown here is derived from an EMBL/GenBank/DDBJ whole genome shotgun (WGS) entry which is preliminary data.</text>
</comment>
<keyword evidence="3" id="KW-1185">Reference proteome</keyword>
<dbReference type="Proteomes" id="UP000257109">
    <property type="component" value="Unassembled WGS sequence"/>
</dbReference>
<gene>
    <name evidence="2" type="ORF">CR513_16911</name>
</gene>
<accession>A0A371HAZ1</accession>
<proteinExistence type="predicted"/>
<dbReference type="EMBL" id="QJKJ01003102">
    <property type="protein sequence ID" value="RDX99955.1"/>
    <property type="molecule type" value="Genomic_DNA"/>
</dbReference>
<dbReference type="PANTHER" id="PTHR33067:SF15">
    <property type="entry name" value="RNA-DIRECTED DNA POLYMERASE"/>
    <property type="match status" value="1"/>
</dbReference>
<evidence type="ECO:0000256" key="1">
    <source>
        <dbReference type="SAM" id="MobiDB-lite"/>
    </source>
</evidence>
<evidence type="ECO:0000313" key="2">
    <source>
        <dbReference type="EMBL" id="RDX99955.1"/>
    </source>
</evidence>
<name>A0A371HAZ1_MUCPR</name>